<evidence type="ECO:0000313" key="2">
    <source>
        <dbReference type="EMBL" id="MBK1668111.1"/>
    </source>
</evidence>
<proteinExistence type="predicted"/>
<dbReference type="Proteomes" id="UP001296873">
    <property type="component" value="Unassembled WGS sequence"/>
</dbReference>
<evidence type="ECO:0000313" key="3">
    <source>
        <dbReference type="Proteomes" id="UP001296873"/>
    </source>
</evidence>
<keyword evidence="1" id="KW-0732">Signal</keyword>
<keyword evidence="3" id="KW-1185">Reference proteome</keyword>
<evidence type="ECO:0008006" key="4">
    <source>
        <dbReference type="Google" id="ProtNLM"/>
    </source>
</evidence>
<comment type="caution">
    <text evidence="2">The sequence shown here is derived from an EMBL/GenBank/DDBJ whole genome shotgun (WGS) entry which is preliminary data.</text>
</comment>
<feature type="chain" id="PRO_5046542654" description="Secreted protein" evidence="1">
    <location>
        <begin position="32"/>
        <end position="107"/>
    </location>
</feature>
<dbReference type="RefSeq" id="WP_200340282.1">
    <property type="nucleotide sequence ID" value="NZ_NRRL01000017.1"/>
</dbReference>
<gene>
    <name evidence="2" type="ORF">CKO28_08685</name>
</gene>
<name>A0ABS1DDS1_9PROT</name>
<evidence type="ECO:0000256" key="1">
    <source>
        <dbReference type="SAM" id="SignalP"/>
    </source>
</evidence>
<sequence length="107" mass="11903">MRTHRRIARPLTAGLAGLVAAAALTAGPALAQNRIICSQPVKPTCVNSDITYEDPQGINRCERDVEHYSQSVEDYLSCLQKKQNAQEEALKQLRKTFRCKANDDVEC</sequence>
<accession>A0ABS1DDS1</accession>
<organism evidence="2 3">
    <name type="scientific">Rhodovibrio sodomensis</name>
    <dbReference type="NCBI Taxonomy" id="1088"/>
    <lineage>
        <taxon>Bacteria</taxon>
        <taxon>Pseudomonadati</taxon>
        <taxon>Pseudomonadota</taxon>
        <taxon>Alphaproteobacteria</taxon>
        <taxon>Rhodospirillales</taxon>
        <taxon>Rhodovibrionaceae</taxon>
        <taxon>Rhodovibrio</taxon>
    </lineage>
</organism>
<dbReference type="EMBL" id="NRRL01000017">
    <property type="protein sequence ID" value="MBK1668111.1"/>
    <property type="molecule type" value="Genomic_DNA"/>
</dbReference>
<protein>
    <recommendedName>
        <fullName evidence="4">Secreted protein</fullName>
    </recommendedName>
</protein>
<reference evidence="2 3" key="1">
    <citation type="journal article" date="2020" name="Microorganisms">
        <title>Osmotic Adaptation and Compatible Solute Biosynthesis of Phototrophic Bacteria as Revealed from Genome Analyses.</title>
        <authorList>
            <person name="Imhoff J.F."/>
            <person name="Rahn T."/>
            <person name="Kunzel S."/>
            <person name="Keller A."/>
            <person name="Neulinger S.C."/>
        </authorList>
    </citation>
    <scope>NUCLEOTIDE SEQUENCE [LARGE SCALE GENOMIC DNA]</scope>
    <source>
        <strain evidence="2 3">DSM 9895</strain>
    </source>
</reference>
<feature type="signal peptide" evidence="1">
    <location>
        <begin position="1"/>
        <end position="31"/>
    </location>
</feature>